<keyword evidence="8" id="KW-0732">Signal</keyword>
<keyword evidence="5" id="KW-0560">Oxidoreductase</keyword>
<keyword evidence="3" id="KW-0349">Heme</keyword>
<sequence>MVFGIIFLCFLYRFIDNNGLPRNWPFVVMIPTLLLNIHRPDGKVAQILRRSNGTFFYRGLWFTNTSFLATSDPENVHYILSSNSSVYLKGSEWLKHFDIFGEALFNSDGEASKRHGKAFHAFFNHPQIRQSLSKVLHQRIEEALVEVLEYVCRREIVVNLQDLFARHAFDIGCIMGMGFNPGPTLKDSLMRDNIIQFLFGSEGTYGLTREEIKRHLSMKQMEGGLHIPSNYDELSKLTYLHAAVCETLRLYPLVPFEFRSCTKPDFLPSGHRVDRSTRVLIGIHAMGRMESLWGEDCYELKPERESPSKFCSFLAGPRICPGKEVSFLVMKATVAAIMHSYNVDVLEGQNISSKNSVLCKMKKGLMVGVKKRWS</sequence>
<feature type="signal peptide" evidence="8">
    <location>
        <begin position="1"/>
        <end position="19"/>
    </location>
</feature>
<comment type="similarity">
    <text evidence="2">Belongs to the cytochrome P450 family.</text>
</comment>
<comment type="cofactor">
    <cofactor evidence="1">
        <name>heme</name>
        <dbReference type="ChEBI" id="CHEBI:30413"/>
    </cofactor>
</comment>
<dbReference type="Proteomes" id="UP000032304">
    <property type="component" value="Chromosome 8"/>
</dbReference>
<evidence type="ECO:0000256" key="5">
    <source>
        <dbReference type="ARBA" id="ARBA00023002"/>
    </source>
</evidence>
<keyword evidence="6" id="KW-0408">Iron</keyword>
<dbReference type="InterPro" id="IPR001128">
    <property type="entry name" value="Cyt_P450"/>
</dbReference>
<dbReference type="GO" id="GO:0016705">
    <property type="term" value="F:oxidoreductase activity, acting on paired donors, with incorporation or reduction of molecular oxygen"/>
    <property type="evidence" value="ECO:0007669"/>
    <property type="project" value="InterPro"/>
</dbReference>
<evidence type="ECO:0000313" key="9">
    <source>
        <dbReference type="EMBL" id="KJB47428.1"/>
    </source>
</evidence>
<dbReference type="Gene3D" id="1.10.630.10">
    <property type="entry name" value="Cytochrome P450"/>
    <property type="match status" value="2"/>
</dbReference>
<accession>A0A0D2R7V6</accession>
<evidence type="ECO:0000256" key="4">
    <source>
        <dbReference type="ARBA" id="ARBA00022723"/>
    </source>
</evidence>
<dbReference type="SUPFAM" id="SSF48264">
    <property type="entry name" value="Cytochrome P450"/>
    <property type="match status" value="1"/>
</dbReference>
<dbReference type="PANTHER" id="PTHR24296">
    <property type="entry name" value="CYTOCHROME P450"/>
    <property type="match status" value="1"/>
</dbReference>
<proteinExistence type="inferred from homology"/>
<gene>
    <name evidence="9" type="ORF">B456_008G026000</name>
</gene>
<dbReference type="EMBL" id="CM001747">
    <property type="protein sequence ID" value="KJB47428.1"/>
    <property type="molecule type" value="Genomic_DNA"/>
</dbReference>
<dbReference type="eggNOG" id="KOG0157">
    <property type="taxonomic scope" value="Eukaryota"/>
</dbReference>
<dbReference type="OMA" id="YVCRREI"/>
<dbReference type="GO" id="GO:0004497">
    <property type="term" value="F:monooxygenase activity"/>
    <property type="evidence" value="ECO:0007669"/>
    <property type="project" value="UniProtKB-KW"/>
</dbReference>
<dbReference type="GO" id="GO:0005506">
    <property type="term" value="F:iron ion binding"/>
    <property type="evidence" value="ECO:0007669"/>
    <property type="project" value="InterPro"/>
</dbReference>
<evidence type="ECO:0000256" key="1">
    <source>
        <dbReference type="ARBA" id="ARBA00001971"/>
    </source>
</evidence>
<evidence type="ECO:0000256" key="6">
    <source>
        <dbReference type="ARBA" id="ARBA00023004"/>
    </source>
</evidence>
<evidence type="ECO:0008006" key="11">
    <source>
        <dbReference type="Google" id="ProtNLM"/>
    </source>
</evidence>
<protein>
    <recommendedName>
        <fullName evidence="11">Cytochrome P450</fullName>
    </recommendedName>
</protein>
<evidence type="ECO:0000256" key="3">
    <source>
        <dbReference type="ARBA" id="ARBA00022617"/>
    </source>
</evidence>
<evidence type="ECO:0000313" key="10">
    <source>
        <dbReference type="Proteomes" id="UP000032304"/>
    </source>
</evidence>
<organism evidence="9 10">
    <name type="scientific">Gossypium raimondii</name>
    <name type="common">Peruvian cotton</name>
    <name type="synonym">Gossypium klotzschianum subsp. raimondii</name>
    <dbReference type="NCBI Taxonomy" id="29730"/>
    <lineage>
        <taxon>Eukaryota</taxon>
        <taxon>Viridiplantae</taxon>
        <taxon>Streptophyta</taxon>
        <taxon>Embryophyta</taxon>
        <taxon>Tracheophyta</taxon>
        <taxon>Spermatophyta</taxon>
        <taxon>Magnoliopsida</taxon>
        <taxon>eudicotyledons</taxon>
        <taxon>Gunneridae</taxon>
        <taxon>Pentapetalae</taxon>
        <taxon>rosids</taxon>
        <taxon>malvids</taxon>
        <taxon>Malvales</taxon>
        <taxon>Malvaceae</taxon>
        <taxon>Malvoideae</taxon>
        <taxon>Gossypium</taxon>
    </lineage>
</organism>
<name>A0A0D2R7V6_GOSRA</name>
<reference evidence="9 10" key="1">
    <citation type="journal article" date="2012" name="Nature">
        <title>Repeated polyploidization of Gossypium genomes and the evolution of spinnable cotton fibres.</title>
        <authorList>
            <person name="Paterson A.H."/>
            <person name="Wendel J.F."/>
            <person name="Gundlach H."/>
            <person name="Guo H."/>
            <person name="Jenkins J."/>
            <person name="Jin D."/>
            <person name="Llewellyn D."/>
            <person name="Showmaker K.C."/>
            <person name="Shu S."/>
            <person name="Udall J."/>
            <person name="Yoo M.J."/>
            <person name="Byers R."/>
            <person name="Chen W."/>
            <person name="Doron-Faigenboim A."/>
            <person name="Duke M.V."/>
            <person name="Gong L."/>
            <person name="Grimwood J."/>
            <person name="Grover C."/>
            <person name="Grupp K."/>
            <person name="Hu G."/>
            <person name="Lee T.H."/>
            <person name="Li J."/>
            <person name="Lin L."/>
            <person name="Liu T."/>
            <person name="Marler B.S."/>
            <person name="Page J.T."/>
            <person name="Roberts A.W."/>
            <person name="Romanel E."/>
            <person name="Sanders W.S."/>
            <person name="Szadkowski E."/>
            <person name="Tan X."/>
            <person name="Tang H."/>
            <person name="Xu C."/>
            <person name="Wang J."/>
            <person name="Wang Z."/>
            <person name="Zhang D."/>
            <person name="Zhang L."/>
            <person name="Ashrafi H."/>
            <person name="Bedon F."/>
            <person name="Bowers J.E."/>
            <person name="Brubaker C.L."/>
            <person name="Chee P.W."/>
            <person name="Das S."/>
            <person name="Gingle A.R."/>
            <person name="Haigler C.H."/>
            <person name="Harker D."/>
            <person name="Hoffmann L.V."/>
            <person name="Hovav R."/>
            <person name="Jones D.C."/>
            <person name="Lemke C."/>
            <person name="Mansoor S."/>
            <person name="ur Rahman M."/>
            <person name="Rainville L.N."/>
            <person name="Rambani A."/>
            <person name="Reddy U.K."/>
            <person name="Rong J.K."/>
            <person name="Saranga Y."/>
            <person name="Scheffler B.E."/>
            <person name="Scheffler J.A."/>
            <person name="Stelly D.M."/>
            <person name="Triplett B.A."/>
            <person name="Van Deynze A."/>
            <person name="Vaslin M.F."/>
            <person name="Waghmare V.N."/>
            <person name="Walford S.A."/>
            <person name="Wright R.J."/>
            <person name="Zaki E.A."/>
            <person name="Zhang T."/>
            <person name="Dennis E.S."/>
            <person name="Mayer K.F."/>
            <person name="Peterson D.G."/>
            <person name="Rokhsar D.S."/>
            <person name="Wang X."/>
            <person name="Schmutz J."/>
        </authorList>
    </citation>
    <scope>NUCLEOTIDE SEQUENCE [LARGE SCALE GENOMIC DNA]</scope>
</reference>
<dbReference type="InterPro" id="IPR036396">
    <property type="entry name" value="Cyt_P450_sf"/>
</dbReference>
<dbReference type="GO" id="GO:0020037">
    <property type="term" value="F:heme binding"/>
    <property type="evidence" value="ECO:0007669"/>
    <property type="project" value="InterPro"/>
</dbReference>
<dbReference type="AlphaFoldDB" id="A0A0D2R7V6"/>
<evidence type="ECO:0000256" key="8">
    <source>
        <dbReference type="SAM" id="SignalP"/>
    </source>
</evidence>
<keyword evidence="4" id="KW-0479">Metal-binding</keyword>
<evidence type="ECO:0000256" key="7">
    <source>
        <dbReference type="ARBA" id="ARBA00023033"/>
    </source>
</evidence>
<keyword evidence="10" id="KW-1185">Reference proteome</keyword>
<keyword evidence="7" id="KW-0503">Monooxygenase</keyword>
<dbReference type="Pfam" id="PF00067">
    <property type="entry name" value="p450"/>
    <property type="match status" value="1"/>
</dbReference>
<dbReference type="Gramene" id="KJB47428">
    <property type="protein sequence ID" value="KJB47428"/>
    <property type="gene ID" value="B456_008G026000"/>
</dbReference>
<evidence type="ECO:0000256" key="2">
    <source>
        <dbReference type="ARBA" id="ARBA00010617"/>
    </source>
</evidence>
<feature type="chain" id="PRO_5002250325" description="Cytochrome P450" evidence="8">
    <location>
        <begin position="20"/>
        <end position="374"/>
    </location>
</feature>